<dbReference type="AlphaFoldDB" id="A0ABC8TIU5"/>
<keyword evidence="3" id="KW-1185">Reference proteome</keyword>
<proteinExistence type="predicted"/>
<reference evidence="2 3" key="1">
    <citation type="submission" date="2024-02" db="EMBL/GenBank/DDBJ databases">
        <authorList>
            <person name="Vignale AGUSTIN F."/>
            <person name="Sosa J E."/>
            <person name="Modenutti C."/>
        </authorList>
    </citation>
    <scope>NUCLEOTIDE SEQUENCE [LARGE SCALE GENOMIC DNA]</scope>
</reference>
<name>A0ABC8TIU5_9AQUA</name>
<comment type="caution">
    <text evidence="2">The sequence shown here is derived from an EMBL/GenBank/DDBJ whole genome shotgun (WGS) entry which is preliminary data.</text>
</comment>
<gene>
    <name evidence="2" type="ORF">ILEXP_LOCUS36497</name>
</gene>
<feature type="region of interest" description="Disordered" evidence="1">
    <location>
        <begin position="1"/>
        <end position="68"/>
    </location>
</feature>
<dbReference type="EMBL" id="CAUOFW020004780">
    <property type="protein sequence ID" value="CAK9167233.1"/>
    <property type="molecule type" value="Genomic_DNA"/>
</dbReference>
<evidence type="ECO:0000313" key="3">
    <source>
        <dbReference type="Proteomes" id="UP001642360"/>
    </source>
</evidence>
<evidence type="ECO:0000256" key="1">
    <source>
        <dbReference type="SAM" id="MobiDB-lite"/>
    </source>
</evidence>
<feature type="non-terminal residue" evidence="2">
    <location>
        <position position="1"/>
    </location>
</feature>
<organism evidence="2 3">
    <name type="scientific">Ilex paraguariensis</name>
    <name type="common">yerba mate</name>
    <dbReference type="NCBI Taxonomy" id="185542"/>
    <lineage>
        <taxon>Eukaryota</taxon>
        <taxon>Viridiplantae</taxon>
        <taxon>Streptophyta</taxon>
        <taxon>Embryophyta</taxon>
        <taxon>Tracheophyta</taxon>
        <taxon>Spermatophyta</taxon>
        <taxon>Magnoliopsida</taxon>
        <taxon>eudicotyledons</taxon>
        <taxon>Gunneridae</taxon>
        <taxon>Pentapetalae</taxon>
        <taxon>asterids</taxon>
        <taxon>campanulids</taxon>
        <taxon>Aquifoliales</taxon>
        <taxon>Aquifoliaceae</taxon>
        <taxon>Ilex</taxon>
    </lineage>
</organism>
<evidence type="ECO:0000313" key="2">
    <source>
        <dbReference type="EMBL" id="CAK9167233.1"/>
    </source>
</evidence>
<sequence length="68" mass="7614">GVIVDDDKGLARSREPPNRGFHSEGKFSREEEQNESKDWNGDKSTGLALDTVVPSLGHNTRSKSRFRD</sequence>
<protein>
    <submittedName>
        <fullName evidence="2">Uncharacterized protein</fullName>
    </submittedName>
</protein>
<accession>A0ABC8TIU5</accession>
<dbReference type="Proteomes" id="UP001642360">
    <property type="component" value="Unassembled WGS sequence"/>
</dbReference>
<feature type="compositionally biased region" description="Basic and acidic residues" evidence="1">
    <location>
        <begin position="1"/>
        <end position="41"/>
    </location>
</feature>